<reference evidence="1 2" key="1">
    <citation type="submission" date="2024-09" db="EMBL/GenBank/DDBJ databases">
        <authorList>
            <person name="Sun Q."/>
            <person name="Mori K."/>
        </authorList>
    </citation>
    <scope>NUCLEOTIDE SEQUENCE [LARGE SCALE GENOMIC DNA]</scope>
    <source>
        <strain evidence="1 2">JCM 3307</strain>
    </source>
</reference>
<dbReference type="RefSeq" id="WP_223094513.1">
    <property type="nucleotide sequence ID" value="NZ_CP061913.1"/>
</dbReference>
<comment type="caution">
    <text evidence="1">The sequence shown here is derived from an EMBL/GenBank/DDBJ whole genome shotgun (WGS) entry which is preliminary data.</text>
</comment>
<proteinExistence type="predicted"/>
<accession>A0ABV5MKX7</accession>
<gene>
    <name evidence="1" type="ORF">ACFFTR_41075</name>
</gene>
<protein>
    <submittedName>
        <fullName evidence="1">Uncharacterized protein</fullName>
    </submittedName>
</protein>
<name>A0ABV5MKX7_9ACTN</name>
<keyword evidence="2" id="KW-1185">Reference proteome</keyword>
<sequence>MSDTRHLATEVAATVRRLFGDAPGPMAAYWLAVDGSRSRDDYARELAAELADLPIIPLVIRSERFDDPNAITIELVHILDRNRHACEAVLSAQIHQRFAVILLARRELGISQSSSPVSLPEWVPMLGGTLIDCQIRDLSRRVEIALNARELDLAELSRRLFAVEEALIRRFQWVQGEHPERSADLYGVLGGSRDPGWLDVLAKATKGVKGVTDKDGYRPKVRDRQALVARLWEVAAQRPAMLLSCARGLGRALAIDDVQGAPAWRLSLLSVVNGSTKTADSPDTRFALNAISTIAGACEYLTCAAHTDGHFRYPDVLLRFFVDEMCRSLGDVERFINGLDQTWAPIPVPTEEAIRGIV</sequence>
<evidence type="ECO:0000313" key="1">
    <source>
        <dbReference type="EMBL" id="MFB9449511.1"/>
    </source>
</evidence>
<evidence type="ECO:0000313" key="2">
    <source>
        <dbReference type="Proteomes" id="UP001589608"/>
    </source>
</evidence>
<organism evidence="1 2">
    <name type="scientific">Dactylosporangium vinaceum</name>
    <dbReference type="NCBI Taxonomy" id="53362"/>
    <lineage>
        <taxon>Bacteria</taxon>
        <taxon>Bacillati</taxon>
        <taxon>Actinomycetota</taxon>
        <taxon>Actinomycetes</taxon>
        <taxon>Micromonosporales</taxon>
        <taxon>Micromonosporaceae</taxon>
        <taxon>Dactylosporangium</taxon>
    </lineage>
</organism>
<dbReference type="Proteomes" id="UP001589608">
    <property type="component" value="Unassembled WGS sequence"/>
</dbReference>
<dbReference type="EMBL" id="JBHMCA010000067">
    <property type="protein sequence ID" value="MFB9449511.1"/>
    <property type="molecule type" value="Genomic_DNA"/>
</dbReference>